<protein>
    <recommendedName>
        <fullName evidence="1">Glycolipid transfer protein domain-containing protein</fullName>
    </recommendedName>
</protein>
<dbReference type="SUPFAM" id="SSF110004">
    <property type="entry name" value="Glycolipid transfer protein, GLTP"/>
    <property type="match status" value="1"/>
</dbReference>
<name>A0A7N0USE2_KALFE</name>
<dbReference type="PANTHER" id="PTHR10219">
    <property type="entry name" value="GLYCOLIPID TRANSFER PROTEIN-RELATED"/>
    <property type="match status" value="1"/>
</dbReference>
<keyword evidence="3" id="KW-1185">Reference proteome</keyword>
<feature type="domain" description="Glycolipid transfer protein" evidence="1">
    <location>
        <begin position="1"/>
        <end position="43"/>
    </location>
</feature>
<dbReference type="InterPro" id="IPR036497">
    <property type="entry name" value="GLTP_sf"/>
</dbReference>
<evidence type="ECO:0000313" key="3">
    <source>
        <dbReference type="Proteomes" id="UP000594263"/>
    </source>
</evidence>
<accession>A0A7N0USE2</accession>
<sequence length="85" mass="9560">MEQLVEESYAATLKPWHGWISSAAYRVALKMIPDRKSLLTLLMSKDDNFEALVGDFQSLVSLLVPLLEDAHNIMEAFGLSKLKSH</sequence>
<proteinExistence type="predicted"/>
<dbReference type="Pfam" id="PF08718">
    <property type="entry name" value="GLTP"/>
    <property type="match status" value="1"/>
</dbReference>
<dbReference type="GO" id="GO:1902388">
    <property type="term" value="F:ceramide 1-phosphate transfer activity"/>
    <property type="evidence" value="ECO:0007669"/>
    <property type="project" value="TreeGrafter"/>
</dbReference>
<reference evidence="2" key="1">
    <citation type="submission" date="2021-01" db="UniProtKB">
        <authorList>
            <consortium name="EnsemblPlants"/>
        </authorList>
    </citation>
    <scope>IDENTIFICATION</scope>
</reference>
<dbReference type="GO" id="GO:0005829">
    <property type="term" value="C:cytosol"/>
    <property type="evidence" value="ECO:0007669"/>
    <property type="project" value="TreeGrafter"/>
</dbReference>
<dbReference type="OMA" id="HNIMEAF"/>
<dbReference type="AlphaFoldDB" id="A0A7N0USE2"/>
<dbReference type="GO" id="GO:0016020">
    <property type="term" value="C:membrane"/>
    <property type="evidence" value="ECO:0007669"/>
    <property type="project" value="TreeGrafter"/>
</dbReference>
<dbReference type="PANTHER" id="PTHR10219:SF34">
    <property type="entry name" value="GLYCOLIPID TRANSFER PROTEIN 3"/>
    <property type="match status" value="1"/>
</dbReference>
<dbReference type="EnsemblPlants" id="Kaladp0082s0075.1.v1.1">
    <property type="protein sequence ID" value="Kaladp0082s0075.1.v1.1"/>
    <property type="gene ID" value="Kaladp0082s0075.v1.1"/>
</dbReference>
<dbReference type="Proteomes" id="UP000594263">
    <property type="component" value="Unplaced"/>
</dbReference>
<evidence type="ECO:0000259" key="1">
    <source>
        <dbReference type="Pfam" id="PF08718"/>
    </source>
</evidence>
<dbReference type="GO" id="GO:1902387">
    <property type="term" value="F:ceramide 1-phosphate binding"/>
    <property type="evidence" value="ECO:0007669"/>
    <property type="project" value="TreeGrafter"/>
</dbReference>
<dbReference type="Gene3D" id="1.10.3520.10">
    <property type="entry name" value="Glycolipid transfer protein"/>
    <property type="match status" value="1"/>
</dbReference>
<evidence type="ECO:0000313" key="2">
    <source>
        <dbReference type="EnsemblPlants" id="Kaladp0082s0075.1.v1.1"/>
    </source>
</evidence>
<dbReference type="InterPro" id="IPR014830">
    <property type="entry name" value="Glycolipid_transfer_prot_dom"/>
</dbReference>
<organism evidence="2 3">
    <name type="scientific">Kalanchoe fedtschenkoi</name>
    <name type="common">Lavender scallops</name>
    <name type="synonym">South American air plant</name>
    <dbReference type="NCBI Taxonomy" id="63787"/>
    <lineage>
        <taxon>Eukaryota</taxon>
        <taxon>Viridiplantae</taxon>
        <taxon>Streptophyta</taxon>
        <taxon>Embryophyta</taxon>
        <taxon>Tracheophyta</taxon>
        <taxon>Spermatophyta</taxon>
        <taxon>Magnoliopsida</taxon>
        <taxon>eudicotyledons</taxon>
        <taxon>Gunneridae</taxon>
        <taxon>Pentapetalae</taxon>
        <taxon>Saxifragales</taxon>
        <taxon>Crassulaceae</taxon>
        <taxon>Kalanchoe</taxon>
    </lineage>
</organism>
<dbReference type="Gramene" id="Kaladp0082s0075.1.v1.1">
    <property type="protein sequence ID" value="Kaladp0082s0075.1.v1.1"/>
    <property type="gene ID" value="Kaladp0082s0075.v1.1"/>
</dbReference>